<reference evidence="2" key="1">
    <citation type="submission" date="2023-04" db="EMBL/GenBank/DDBJ databases">
        <title>Chromosome-level genome of Chaenocephalus aceratus.</title>
        <authorList>
            <person name="Park H."/>
        </authorList>
    </citation>
    <scope>NUCLEOTIDE SEQUENCE</scope>
    <source>
        <strain evidence="2">DE</strain>
        <tissue evidence="2">Muscle</tissue>
    </source>
</reference>
<organism evidence="2 3">
    <name type="scientific">Dissostichus eleginoides</name>
    <name type="common">Patagonian toothfish</name>
    <name type="synonym">Dissostichus amissus</name>
    <dbReference type="NCBI Taxonomy" id="100907"/>
    <lineage>
        <taxon>Eukaryota</taxon>
        <taxon>Metazoa</taxon>
        <taxon>Chordata</taxon>
        <taxon>Craniata</taxon>
        <taxon>Vertebrata</taxon>
        <taxon>Euteleostomi</taxon>
        <taxon>Actinopterygii</taxon>
        <taxon>Neopterygii</taxon>
        <taxon>Teleostei</taxon>
        <taxon>Neoteleostei</taxon>
        <taxon>Acanthomorphata</taxon>
        <taxon>Eupercaria</taxon>
        <taxon>Perciformes</taxon>
        <taxon>Notothenioidei</taxon>
        <taxon>Nototheniidae</taxon>
        <taxon>Dissostichus</taxon>
    </lineage>
</organism>
<feature type="compositionally biased region" description="Basic and acidic residues" evidence="1">
    <location>
        <begin position="9"/>
        <end position="18"/>
    </location>
</feature>
<keyword evidence="3" id="KW-1185">Reference proteome</keyword>
<gene>
    <name evidence="2" type="ORF">KUDE01_018053</name>
</gene>
<evidence type="ECO:0000256" key="1">
    <source>
        <dbReference type="SAM" id="MobiDB-lite"/>
    </source>
</evidence>
<evidence type="ECO:0000313" key="3">
    <source>
        <dbReference type="Proteomes" id="UP001228049"/>
    </source>
</evidence>
<dbReference type="EMBL" id="JASDAP010000008">
    <property type="protein sequence ID" value="KAK1898529.1"/>
    <property type="molecule type" value="Genomic_DNA"/>
</dbReference>
<comment type="caution">
    <text evidence="2">The sequence shown here is derived from an EMBL/GenBank/DDBJ whole genome shotgun (WGS) entry which is preliminary data.</text>
</comment>
<sequence>MSQRAAIDVVHRIGRPKDGGSNNTMRPVIIRFLSRMTRVLWRGSKKNGYLKNNRLNFKEDLTSAARDTRRRLWPVVEAARQKGDKAYFVGNKPFINGIEI</sequence>
<dbReference type="Proteomes" id="UP001228049">
    <property type="component" value="Unassembled WGS sequence"/>
</dbReference>
<protein>
    <submittedName>
        <fullName evidence="2">Histidinol dehydrogenase</fullName>
    </submittedName>
</protein>
<proteinExistence type="predicted"/>
<feature type="region of interest" description="Disordered" evidence="1">
    <location>
        <begin position="1"/>
        <end position="22"/>
    </location>
</feature>
<evidence type="ECO:0000313" key="2">
    <source>
        <dbReference type="EMBL" id="KAK1898529.1"/>
    </source>
</evidence>
<accession>A0AAD9CF38</accession>
<name>A0AAD9CF38_DISEL</name>
<dbReference type="AlphaFoldDB" id="A0AAD9CF38"/>